<dbReference type="SUPFAM" id="SSF81321">
    <property type="entry name" value="Family A G protein-coupled receptor-like"/>
    <property type="match status" value="1"/>
</dbReference>
<dbReference type="Gene3D" id="1.20.1070.10">
    <property type="entry name" value="Rhodopsin 7-helix transmembrane proteins"/>
    <property type="match status" value="1"/>
</dbReference>
<feature type="transmembrane region" description="Helical" evidence="5">
    <location>
        <begin position="66"/>
        <end position="89"/>
    </location>
</feature>
<dbReference type="InterPro" id="IPR000276">
    <property type="entry name" value="GPCR_Rhodpsn"/>
</dbReference>
<dbReference type="InterPro" id="IPR019424">
    <property type="entry name" value="7TM_GPCR_Srsx"/>
</dbReference>
<feature type="transmembrane region" description="Helical" evidence="5">
    <location>
        <begin position="208"/>
        <end position="230"/>
    </location>
</feature>
<evidence type="ECO:0000256" key="3">
    <source>
        <dbReference type="ARBA" id="ARBA00022989"/>
    </source>
</evidence>
<protein>
    <submittedName>
        <fullName evidence="8">G-protein coupled receptors family 1 profile domain-containing protein</fullName>
    </submittedName>
</protein>
<evidence type="ECO:0000256" key="5">
    <source>
        <dbReference type="SAM" id="Phobius"/>
    </source>
</evidence>
<feature type="transmembrane region" description="Helical" evidence="5">
    <location>
        <begin position="110"/>
        <end position="130"/>
    </location>
</feature>
<evidence type="ECO:0000256" key="2">
    <source>
        <dbReference type="ARBA" id="ARBA00022692"/>
    </source>
</evidence>
<dbReference type="CDD" id="cd00637">
    <property type="entry name" value="7tm_classA_rhodopsin-like"/>
    <property type="match status" value="1"/>
</dbReference>
<evidence type="ECO:0000313" key="8">
    <source>
        <dbReference type="WBParaSite" id="PSAMB.scaffold742size42250.g8339.t1"/>
    </source>
</evidence>
<evidence type="ECO:0000313" key="7">
    <source>
        <dbReference type="Proteomes" id="UP000887566"/>
    </source>
</evidence>
<feature type="domain" description="G-protein coupled receptors family 1 profile" evidence="6">
    <location>
        <begin position="3"/>
        <end position="261"/>
    </location>
</feature>
<dbReference type="InterPro" id="IPR052322">
    <property type="entry name" value="Mito_rRNA_Mtase_NSUN4"/>
</dbReference>
<keyword evidence="4 5" id="KW-0472">Membrane</keyword>
<evidence type="ECO:0000256" key="4">
    <source>
        <dbReference type="ARBA" id="ARBA00023136"/>
    </source>
</evidence>
<proteinExistence type="predicted"/>
<evidence type="ECO:0000256" key="1">
    <source>
        <dbReference type="ARBA" id="ARBA00004370"/>
    </source>
</evidence>
<sequence>MIGNGLIAFLILLRPALRNKSALYLVAALTMANFVLCVISLPYTTILVVGLKPGDPMATNFSSASIIYSSAPFIGGTMVSSILTLGIAWDRLHALLRPVTYRSVNHMRQMIIFLVIGIIVGLIIMSINLIDGDIHRVNPGCAAGGCFWGENFRIVWTVGAIIIKTMTTSCTIALMVKVRQHQKNVLARQAETGVSTEREEKAFMRANIVAVYVLVGSTMFVTVPFLVNGISTLAGPLVFKAIGPFVAYGVFCSAAFNVFVYGYKQRDIRHHLMAICGSKDALQTISLPTTRFVTTTQRPSIFIPAVK</sequence>
<dbReference type="Proteomes" id="UP000887566">
    <property type="component" value="Unplaced"/>
</dbReference>
<feature type="transmembrane region" description="Helical" evidence="5">
    <location>
        <begin position="154"/>
        <end position="176"/>
    </location>
</feature>
<dbReference type="PROSITE" id="PS50262">
    <property type="entry name" value="G_PROTEIN_RECEP_F1_2"/>
    <property type="match status" value="1"/>
</dbReference>
<reference evidence="8" key="1">
    <citation type="submission" date="2022-11" db="UniProtKB">
        <authorList>
            <consortium name="WormBaseParasite"/>
        </authorList>
    </citation>
    <scope>IDENTIFICATION</scope>
</reference>
<keyword evidence="2 5" id="KW-0812">Transmembrane</keyword>
<accession>A0A914XCR7</accession>
<dbReference type="AlphaFoldDB" id="A0A914XCR7"/>
<dbReference type="PANTHER" id="PTHR46955">
    <property type="entry name" value="PROTEIN CBG01349-RELATED"/>
    <property type="match status" value="1"/>
</dbReference>
<dbReference type="SMART" id="SM01381">
    <property type="entry name" value="7TM_GPCR_Srsx"/>
    <property type="match status" value="1"/>
</dbReference>
<dbReference type="GO" id="GO:0004930">
    <property type="term" value="F:G protein-coupled receptor activity"/>
    <property type="evidence" value="ECO:0007669"/>
    <property type="project" value="InterPro"/>
</dbReference>
<feature type="transmembrane region" description="Helical" evidence="5">
    <location>
        <begin position="242"/>
        <end position="263"/>
    </location>
</feature>
<dbReference type="WBParaSite" id="PSAMB.scaffold742size42250.g8339.t1">
    <property type="protein sequence ID" value="PSAMB.scaffold742size42250.g8339.t1"/>
    <property type="gene ID" value="PSAMB.scaffold742size42250.g8339"/>
</dbReference>
<comment type="subcellular location">
    <subcellularLocation>
        <location evidence="1">Membrane</location>
    </subcellularLocation>
</comment>
<keyword evidence="3 5" id="KW-1133">Transmembrane helix</keyword>
<dbReference type="PANTHER" id="PTHR46955:SF3">
    <property type="entry name" value="G_PROTEIN_RECEP_F1_2 DOMAIN-CONTAINING PROTEIN"/>
    <property type="match status" value="1"/>
</dbReference>
<keyword evidence="7" id="KW-1185">Reference proteome</keyword>
<dbReference type="Pfam" id="PF10320">
    <property type="entry name" value="7TM_GPCR_Srsx"/>
    <property type="match status" value="1"/>
</dbReference>
<evidence type="ECO:0000259" key="6">
    <source>
        <dbReference type="PROSITE" id="PS50262"/>
    </source>
</evidence>
<dbReference type="GO" id="GO:0016020">
    <property type="term" value="C:membrane"/>
    <property type="evidence" value="ECO:0007669"/>
    <property type="project" value="UniProtKB-SubCell"/>
</dbReference>
<dbReference type="InterPro" id="IPR017452">
    <property type="entry name" value="GPCR_Rhodpsn_7TM"/>
</dbReference>
<feature type="transmembrane region" description="Helical" evidence="5">
    <location>
        <begin position="21"/>
        <end position="46"/>
    </location>
</feature>
<organism evidence="7 8">
    <name type="scientific">Plectus sambesii</name>
    <dbReference type="NCBI Taxonomy" id="2011161"/>
    <lineage>
        <taxon>Eukaryota</taxon>
        <taxon>Metazoa</taxon>
        <taxon>Ecdysozoa</taxon>
        <taxon>Nematoda</taxon>
        <taxon>Chromadorea</taxon>
        <taxon>Plectida</taxon>
        <taxon>Plectina</taxon>
        <taxon>Plectoidea</taxon>
        <taxon>Plectidae</taxon>
        <taxon>Plectus</taxon>
    </lineage>
</organism>
<name>A0A914XCR7_9BILA</name>